<keyword evidence="1" id="KW-0732">Signal</keyword>
<gene>
    <name evidence="2" type="ORF">EUV02_13010</name>
</gene>
<dbReference type="Gene3D" id="2.60.40.1890">
    <property type="entry name" value="PCu(A)C copper chaperone"/>
    <property type="match status" value="1"/>
</dbReference>
<dbReference type="Proteomes" id="UP000297737">
    <property type="component" value="Unassembled WGS sequence"/>
</dbReference>
<comment type="caution">
    <text evidence="2">The sequence shown here is derived from an EMBL/GenBank/DDBJ whole genome shotgun (WGS) entry which is preliminary data.</text>
</comment>
<dbReference type="RefSeq" id="WP_135246722.1">
    <property type="nucleotide sequence ID" value="NZ_SIHO01000003.1"/>
</dbReference>
<proteinExistence type="predicted"/>
<dbReference type="SUPFAM" id="SSF110087">
    <property type="entry name" value="DR1885-like metal-binding protein"/>
    <property type="match status" value="1"/>
</dbReference>
<dbReference type="PANTHER" id="PTHR36302:SF1">
    <property type="entry name" value="COPPER CHAPERONE PCU(A)C"/>
    <property type="match status" value="1"/>
</dbReference>
<sequence length="154" mass="15773">MRHPFACLAIAAAVFAAPVQAAAPMVHDAWVRLPAVAGRPAAAYFTVMGMGTADRLVEVSSPLATRTEMHSMTMAGGVMKMTPLAGIDIPARGNVSFTPGGNHAMLYTLMPAAKLGSPLPLALRFEKAGTILVNATTIAAGDPAPTGDTTGHAH</sequence>
<reference evidence="2 3" key="1">
    <citation type="submission" date="2019-02" db="EMBL/GenBank/DDBJ databases">
        <title>Polymorphobacter sp. isolated from the lake at the Tibet of China.</title>
        <authorList>
            <person name="Li A."/>
        </authorList>
    </citation>
    <scope>NUCLEOTIDE SEQUENCE [LARGE SCALE GENOMIC DNA]</scope>
    <source>
        <strain evidence="2 3">DJ1R-1</strain>
    </source>
</reference>
<dbReference type="EMBL" id="SIHO01000003">
    <property type="protein sequence ID" value="TFU01218.1"/>
    <property type="molecule type" value="Genomic_DNA"/>
</dbReference>
<dbReference type="Pfam" id="PF04314">
    <property type="entry name" value="PCuAC"/>
    <property type="match status" value="1"/>
</dbReference>
<name>A0A4Y9EKJ2_9SPHN</name>
<dbReference type="AlphaFoldDB" id="A0A4Y9EKJ2"/>
<evidence type="ECO:0000256" key="1">
    <source>
        <dbReference type="SAM" id="SignalP"/>
    </source>
</evidence>
<accession>A0A4Y9EKJ2</accession>
<dbReference type="PANTHER" id="PTHR36302">
    <property type="entry name" value="BLR7088 PROTEIN"/>
    <property type="match status" value="1"/>
</dbReference>
<dbReference type="InterPro" id="IPR007410">
    <property type="entry name" value="LpqE-like"/>
</dbReference>
<keyword evidence="3" id="KW-1185">Reference proteome</keyword>
<evidence type="ECO:0000313" key="2">
    <source>
        <dbReference type="EMBL" id="TFU01218.1"/>
    </source>
</evidence>
<organism evidence="2 3">
    <name type="scientific">Glacieibacterium arshaanense</name>
    <dbReference type="NCBI Taxonomy" id="2511025"/>
    <lineage>
        <taxon>Bacteria</taxon>
        <taxon>Pseudomonadati</taxon>
        <taxon>Pseudomonadota</taxon>
        <taxon>Alphaproteobacteria</taxon>
        <taxon>Sphingomonadales</taxon>
        <taxon>Sphingosinicellaceae</taxon>
        <taxon>Glacieibacterium</taxon>
    </lineage>
</organism>
<feature type="signal peptide" evidence="1">
    <location>
        <begin position="1"/>
        <end position="21"/>
    </location>
</feature>
<dbReference type="InterPro" id="IPR058248">
    <property type="entry name" value="Lxx211020-like"/>
</dbReference>
<evidence type="ECO:0000313" key="3">
    <source>
        <dbReference type="Proteomes" id="UP000297737"/>
    </source>
</evidence>
<dbReference type="InterPro" id="IPR036182">
    <property type="entry name" value="PCuAC_sf"/>
</dbReference>
<protein>
    <submittedName>
        <fullName evidence="2">Copper chaperone PCu(A)C</fullName>
    </submittedName>
</protein>
<dbReference type="OrthoDB" id="9796962at2"/>
<feature type="chain" id="PRO_5021253079" evidence="1">
    <location>
        <begin position="22"/>
        <end position="154"/>
    </location>
</feature>